<feature type="region of interest" description="Disordered" evidence="1">
    <location>
        <begin position="276"/>
        <end position="320"/>
    </location>
</feature>
<dbReference type="Proteomes" id="UP000655225">
    <property type="component" value="Unassembled WGS sequence"/>
</dbReference>
<dbReference type="EMBL" id="JABCRI010000012">
    <property type="protein sequence ID" value="KAF8396111.1"/>
    <property type="molecule type" value="Genomic_DNA"/>
</dbReference>
<dbReference type="AlphaFoldDB" id="A0A834Z2I5"/>
<comment type="caution">
    <text evidence="2">The sequence shown here is derived from an EMBL/GenBank/DDBJ whole genome shotgun (WGS) entry which is preliminary data.</text>
</comment>
<name>A0A834Z2I5_TETSI</name>
<accession>A0A834Z2I5</accession>
<keyword evidence="3" id="KW-1185">Reference proteome</keyword>
<evidence type="ECO:0000256" key="1">
    <source>
        <dbReference type="SAM" id="MobiDB-lite"/>
    </source>
</evidence>
<evidence type="ECO:0000313" key="3">
    <source>
        <dbReference type="Proteomes" id="UP000655225"/>
    </source>
</evidence>
<gene>
    <name evidence="2" type="ORF">HHK36_017723</name>
</gene>
<organism evidence="2 3">
    <name type="scientific">Tetracentron sinense</name>
    <name type="common">Spur-leaf</name>
    <dbReference type="NCBI Taxonomy" id="13715"/>
    <lineage>
        <taxon>Eukaryota</taxon>
        <taxon>Viridiplantae</taxon>
        <taxon>Streptophyta</taxon>
        <taxon>Embryophyta</taxon>
        <taxon>Tracheophyta</taxon>
        <taxon>Spermatophyta</taxon>
        <taxon>Magnoliopsida</taxon>
        <taxon>Trochodendrales</taxon>
        <taxon>Trochodendraceae</taxon>
        <taxon>Tetracentron</taxon>
    </lineage>
</organism>
<proteinExistence type="predicted"/>
<evidence type="ECO:0000313" key="2">
    <source>
        <dbReference type="EMBL" id="KAF8396111.1"/>
    </source>
</evidence>
<reference evidence="2 3" key="1">
    <citation type="submission" date="2020-04" db="EMBL/GenBank/DDBJ databases">
        <title>Plant Genome Project.</title>
        <authorList>
            <person name="Zhang R.-G."/>
        </authorList>
    </citation>
    <scope>NUCLEOTIDE SEQUENCE [LARGE SCALE GENOMIC DNA]</scope>
    <source>
        <strain evidence="2">YNK0</strain>
        <tissue evidence="2">Leaf</tissue>
    </source>
</reference>
<protein>
    <submittedName>
        <fullName evidence="2">Uncharacterized protein</fullName>
    </submittedName>
</protein>
<sequence>MAGYVSNGEQNRENSEALQAANRTMATREDVENLQQLAQLCARLERAGIFCPLVQPEEHRIESRAVRGSEMETWIFEYICCSLWIIYRKKKLKYFSSEQAVLHLQMYYFIIFSLIPGSTMRKLRRIEPIDVIMLSFDLDNKAYSLIKQGSKLKSTTGVGIIIGDHWGSSLFGQSFAIDASSARIAAAKALFIGLTITEKARGGTALSLKGDALQLLCFPRTIARAIPRSANGEAHILAKRALRWRQSGVASPCASVNLKQYLAGLATKAVTGVSTSRAGPSQARLATKRPRVKLVTAGSRKKSDKGKQPKSPTPKKGSKH</sequence>